<dbReference type="InterPro" id="IPR014710">
    <property type="entry name" value="RmlC-like_jellyroll"/>
</dbReference>
<proteinExistence type="predicted"/>
<comment type="caution">
    <text evidence="2">The sequence shown here is derived from an EMBL/GenBank/DDBJ whole genome shotgun (WGS) entry which is preliminary data.</text>
</comment>
<dbReference type="InterPro" id="IPR011051">
    <property type="entry name" value="RmlC_Cupin_sf"/>
</dbReference>
<dbReference type="Pfam" id="PF05899">
    <property type="entry name" value="Cupin_3"/>
    <property type="match status" value="2"/>
</dbReference>
<reference evidence="2" key="1">
    <citation type="submission" date="2023-01" db="EMBL/GenBank/DDBJ databases">
        <title>Metagenome sequencing of chrysophaentin producing Chrysophaeum taylorii.</title>
        <authorList>
            <person name="Davison J."/>
            <person name="Bewley C."/>
        </authorList>
    </citation>
    <scope>NUCLEOTIDE SEQUENCE</scope>
    <source>
        <strain evidence="2">NIES-1699</strain>
    </source>
</reference>
<keyword evidence="3" id="KW-1185">Reference proteome</keyword>
<gene>
    <name evidence="2" type="ORF">CTAYLR_004693</name>
</gene>
<feature type="domain" description="(S)-ureidoglycine aminohydrolase cupin" evidence="1">
    <location>
        <begin position="178"/>
        <end position="240"/>
    </location>
</feature>
<dbReference type="InterPro" id="IPR008579">
    <property type="entry name" value="UGlyAH_Cupin_dom"/>
</dbReference>
<protein>
    <recommendedName>
        <fullName evidence="1">(S)-ureidoglycine aminohydrolase cupin domain-containing protein</fullName>
    </recommendedName>
</protein>
<name>A0AAD7U863_9STRA</name>
<sequence length="248" mass="27137">MEIDDRAKTLTDDCQVSVEETSFSHAPQSYFAIDKLRAKGPRKNADVGQPHDATRPLATVGPTSAGSWWCASGGWPSPSPRATTEVFFVFEGHGCLTDLDGTPHYFGPGDTVVLPKGWSGRWDVARPIHKVWFVHDHPNVEESSYPIRAVITHYSDLARLHGSPTARSIYNVGPTEVGCLMLAPGSFPVVDQAKTEGFHVLEGLFFLTDADGNARRCVPGDTVVCPKGWSGTWDVFDDVRSLWVVVND</sequence>
<dbReference type="PANTHER" id="PTHR40943:SF1">
    <property type="entry name" value="CYTOPLASMIC PROTEIN"/>
    <property type="match status" value="1"/>
</dbReference>
<evidence type="ECO:0000259" key="1">
    <source>
        <dbReference type="Pfam" id="PF05899"/>
    </source>
</evidence>
<accession>A0AAD7U863</accession>
<dbReference type="SUPFAM" id="SSF51182">
    <property type="entry name" value="RmlC-like cupins"/>
    <property type="match status" value="1"/>
</dbReference>
<evidence type="ECO:0000313" key="2">
    <source>
        <dbReference type="EMBL" id="KAJ8599619.1"/>
    </source>
</evidence>
<dbReference type="Gene3D" id="2.60.120.10">
    <property type="entry name" value="Jelly Rolls"/>
    <property type="match status" value="2"/>
</dbReference>
<dbReference type="PANTHER" id="PTHR40943">
    <property type="entry name" value="CYTOPLASMIC PROTEIN-RELATED"/>
    <property type="match status" value="1"/>
</dbReference>
<feature type="domain" description="(S)-ureidoglycine aminohydrolase cupin" evidence="1">
    <location>
        <begin position="61"/>
        <end position="131"/>
    </location>
</feature>
<dbReference type="AlphaFoldDB" id="A0AAD7U863"/>
<organism evidence="2 3">
    <name type="scientific">Chrysophaeum taylorii</name>
    <dbReference type="NCBI Taxonomy" id="2483200"/>
    <lineage>
        <taxon>Eukaryota</taxon>
        <taxon>Sar</taxon>
        <taxon>Stramenopiles</taxon>
        <taxon>Ochrophyta</taxon>
        <taxon>Pelagophyceae</taxon>
        <taxon>Pelagomonadales</taxon>
        <taxon>Pelagomonadaceae</taxon>
        <taxon>Chrysophaeum</taxon>
    </lineage>
</organism>
<dbReference type="EMBL" id="JAQMWT010000552">
    <property type="protein sequence ID" value="KAJ8599619.1"/>
    <property type="molecule type" value="Genomic_DNA"/>
</dbReference>
<evidence type="ECO:0000313" key="3">
    <source>
        <dbReference type="Proteomes" id="UP001230188"/>
    </source>
</evidence>
<dbReference type="Proteomes" id="UP001230188">
    <property type="component" value="Unassembled WGS sequence"/>
</dbReference>